<evidence type="ECO:0000313" key="3">
    <source>
        <dbReference type="EMBL" id="KAH3740919.1"/>
    </source>
</evidence>
<reference evidence="3" key="1">
    <citation type="journal article" date="2019" name="bioRxiv">
        <title>The Genome of the Zebra Mussel, Dreissena polymorpha: A Resource for Invasive Species Research.</title>
        <authorList>
            <person name="McCartney M.A."/>
            <person name="Auch B."/>
            <person name="Kono T."/>
            <person name="Mallez S."/>
            <person name="Zhang Y."/>
            <person name="Obille A."/>
            <person name="Becker A."/>
            <person name="Abrahante J.E."/>
            <person name="Garbe J."/>
            <person name="Badalamenti J.P."/>
            <person name="Herman A."/>
            <person name="Mangelson H."/>
            <person name="Liachko I."/>
            <person name="Sullivan S."/>
            <person name="Sone E.D."/>
            <person name="Koren S."/>
            <person name="Silverstein K.A.T."/>
            <person name="Beckman K.B."/>
            <person name="Gohl D.M."/>
        </authorList>
    </citation>
    <scope>NUCLEOTIDE SEQUENCE</scope>
    <source>
        <strain evidence="3">Duluth1</strain>
        <tissue evidence="3">Whole animal</tissue>
    </source>
</reference>
<dbReference type="Proteomes" id="UP000828390">
    <property type="component" value="Unassembled WGS sequence"/>
</dbReference>
<dbReference type="PANTHER" id="PTHR37915">
    <property type="match status" value="1"/>
</dbReference>
<feature type="coiled-coil region" evidence="1">
    <location>
        <begin position="331"/>
        <end position="426"/>
    </location>
</feature>
<comment type="caution">
    <text evidence="3">The sequence shown here is derived from an EMBL/GenBank/DDBJ whole genome shotgun (WGS) entry which is preliminary data.</text>
</comment>
<dbReference type="PANTHER" id="PTHR37915:SF3">
    <property type="match status" value="1"/>
</dbReference>
<organism evidence="3 4">
    <name type="scientific">Dreissena polymorpha</name>
    <name type="common">Zebra mussel</name>
    <name type="synonym">Mytilus polymorpha</name>
    <dbReference type="NCBI Taxonomy" id="45954"/>
    <lineage>
        <taxon>Eukaryota</taxon>
        <taxon>Metazoa</taxon>
        <taxon>Spiralia</taxon>
        <taxon>Lophotrochozoa</taxon>
        <taxon>Mollusca</taxon>
        <taxon>Bivalvia</taxon>
        <taxon>Autobranchia</taxon>
        <taxon>Heteroconchia</taxon>
        <taxon>Euheterodonta</taxon>
        <taxon>Imparidentia</taxon>
        <taxon>Neoheterodontei</taxon>
        <taxon>Myida</taxon>
        <taxon>Dreissenoidea</taxon>
        <taxon>Dreissenidae</taxon>
        <taxon>Dreissena</taxon>
    </lineage>
</organism>
<feature type="non-terminal residue" evidence="3">
    <location>
        <position position="1"/>
    </location>
</feature>
<keyword evidence="1" id="KW-0175">Coiled coil</keyword>
<gene>
    <name evidence="3" type="ORF">DPMN_047636</name>
</gene>
<dbReference type="AlphaFoldDB" id="A0A9D4I1L1"/>
<sequence length="464" mass="53548">MNYVGSISIIDRGDAPAKAIIDKNVRSMAQRVADETKEELNKVMDRVDKIYVSYEMATQTVFDNPRGSPNVEYIEDIKELEEILSDTVKKKKYQQQVTVFVVGFQNVSAQKMQLLQQVNQFFLDNSKGEDEEVVEERLQIDLDEASKQVHESLNTAEELTKRLSDLNQDIIEWLVNYANTKASNKGKKRLEKNLEAAKQDITDLSEKLLKLQTELEEKDEKFQLMSKQLDVKTQEAVRYKTAADVAKKSASDNEAHTTMLHEEIKSRDEKIVELRKKISRMEINLTESQFDTQLVSKRLDNTQAQTKIFDITEESEENASNSDVNVDGDFMEKLAKLQEEVENKKIALSEAERVMDKLHKEQLTNLTLTHKQEIEELKNEHQEQLVKLTEQLKLLQEQLAEYETKARESYEENEQLKARVIEMQLREPTRENVDITHLSDTDERLSDGKSIGEISGAEDEASRQ</sequence>
<protein>
    <submittedName>
        <fullName evidence="3">Uncharacterized protein</fullName>
    </submittedName>
</protein>
<evidence type="ECO:0000256" key="1">
    <source>
        <dbReference type="SAM" id="Coils"/>
    </source>
</evidence>
<reference evidence="3" key="2">
    <citation type="submission" date="2020-11" db="EMBL/GenBank/DDBJ databases">
        <authorList>
            <person name="McCartney M.A."/>
            <person name="Auch B."/>
            <person name="Kono T."/>
            <person name="Mallez S."/>
            <person name="Becker A."/>
            <person name="Gohl D.M."/>
            <person name="Silverstein K.A.T."/>
            <person name="Koren S."/>
            <person name="Bechman K.B."/>
            <person name="Herman A."/>
            <person name="Abrahante J.E."/>
            <person name="Garbe J."/>
        </authorList>
    </citation>
    <scope>NUCLEOTIDE SEQUENCE</scope>
    <source>
        <strain evidence="3">Duluth1</strain>
        <tissue evidence="3">Whole animal</tissue>
    </source>
</reference>
<feature type="coiled-coil region" evidence="1">
    <location>
        <begin position="142"/>
        <end position="228"/>
    </location>
</feature>
<accession>A0A9D4I1L1</accession>
<evidence type="ECO:0000313" key="4">
    <source>
        <dbReference type="Proteomes" id="UP000828390"/>
    </source>
</evidence>
<dbReference type="EMBL" id="JAIWYP010000011">
    <property type="protein sequence ID" value="KAH3740919.1"/>
    <property type="molecule type" value="Genomic_DNA"/>
</dbReference>
<name>A0A9D4I1L1_DREPO</name>
<proteinExistence type="predicted"/>
<keyword evidence="4" id="KW-1185">Reference proteome</keyword>
<feature type="region of interest" description="Disordered" evidence="2">
    <location>
        <begin position="429"/>
        <end position="464"/>
    </location>
</feature>
<evidence type="ECO:0000256" key="2">
    <source>
        <dbReference type="SAM" id="MobiDB-lite"/>
    </source>
</evidence>
<feature type="compositionally biased region" description="Basic and acidic residues" evidence="2">
    <location>
        <begin position="429"/>
        <end position="447"/>
    </location>
</feature>